<evidence type="ECO:0000256" key="4">
    <source>
        <dbReference type="ARBA" id="ARBA00022723"/>
    </source>
</evidence>
<accession>A0A2U1L221</accession>
<dbReference type="GO" id="GO:0005737">
    <property type="term" value="C:cytoplasm"/>
    <property type="evidence" value="ECO:0007669"/>
    <property type="project" value="TreeGrafter"/>
</dbReference>
<dbReference type="InterPro" id="IPR001841">
    <property type="entry name" value="Znf_RING"/>
</dbReference>
<evidence type="ECO:0000256" key="9">
    <source>
        <dbReference type="SAM" id="MobiDB-lite"/>
    </source>
</evidence>
<comment type="caution">
    <text evidence="11">The sequence shown here is derived from an EMBL/GenBank/DDBJ whole genome shotgun (WGS) entry which is preliminary data.</text>
</comment>
<dbReference type="SUPFAM" id="SSF57850">
    <property type="entry name" value="RING/U-box"/>
    <property type="match status" value="1"/>
</dbReference>
<evidence type="ECO:0000256" key="2">
    <source>
        <dbReference type="ARBA" id="ARBA00012483"/>
    </source>
</evidence>
<dbReference type="Gene3D" id="3.30.40.10">
    <property type="entry name" value="Zinc/RING finger domain, C3HC4 (zinc finger)"/>
    <property type="match status" value="1"/>
</dbReference>
<dbReference type="PROSITE" id="PS50089">
    <property type="entry name" value="ZF_RING_2"/>
    <property type="match status" value="1"/>
</dbReference>
<keyword evidence="4" id="KW-0479">Metal-binding</keyword>
<protein>
    <recommendedName>
        <fullName evidence="2">RING-type E3 ubiquitin transferase</fullName>
        <ecNumber evidence="2">2.3.2.27</ecNumber>
    </recommendedName>
</protein>
<keyword evidence="5 8" id="KW-0863">Zinc-finger</keyword>
<evidence type="ECO:0000313" key="11">
    <source>
        <dbReference type="EMBL" id="PWA43046.1"/>
    </source>
</evidence>
<dbReference type="Pfam" id="PF13639">
    <property type="entry name" value="zf-RING_2"/>
    <property type="match status" value="1"/>
</dbReference>
<dbReference type="EMBL" id="PKPP01012053">
    <property type="protein sequence ID" value="PWA43046.1"/>
    <property type="molecule type" value="Genomic_DNA"/>
</dbReference>
<feature type="domain" description="RING-type" evidence="10">
    <location>
        <begin position="46"/>
        <end position="87"/>
    </location>
</feature>
<dbReference type="AlphaFoldDB" id="A0A2U1L221"/>
<evidence type="ECO:0000256" key="3">
    <source>
        <dbReference type="ARBA" id="ARBA00022679"/>
    </source>
</evidence>
<dbReference type="GO" id="GO:0008270">
    <property type="term" value="F:zinc ion binding"/>
    <property type="evidence" value="ECO:0007669"/>
    <property type="project" value="UniProtKB-KW"/>
</dbReference>
<dbReference type="FunFam" id="3.30.40.10:FF:000127">
    <property type="entry name" value="E3 ubiquitin-protein ligase RNF181"/>
    <property type="match status" value="1"/>
</dbReference>
<dbReference type="SMART" id="SM00184">
    <property type="entry name" value="RING"/>
    <property type="match status" value="1"/>
</dbReference>
<feature type="compositionally biased region" description="Polar residues" evidence="9">
    <location>
        <begin position="100"/>
        <end position="109"/>
    </location>
</feature>
<dbReference type="OrthoDB" id="21204at2759"/>
<comment type="catalytic activity">
    <reaction evidence="1">
        <text>S-ubiquitinyl-[E2 ubiquitin-conjugating enzyme]-L-cysteine + [acceptor protein]-L-lysine = [E2 ubiquitin-conjugating enzyme]-L-cysteine + N(6)-ubiquitinyl-[acceptor protein]-L-lysine.</text>
        <dbReference type="EC" id="2.3.2.27"/>
    </reaction>
</comment>
<dbReference type="EC" id="2.3.2.27" evidence="2"/>
<dbReference type="GO" id="GO:0016567">
    <property type="term" value="P:protein ubiquitination"/>
    <property type="evidence" value="ECO:0007669"/>
    <property type="project" value="TreeGrafter"/>
</dbReference>
<proteinExistence type="predicted"/>
<evidence type="ECO:0000259" key="10">
    <source>
        <dbReference type="PROSITE" id="PS50089"/>
    </source>
</evidence>
<dbReference type="STRING" id="35608.A0A2U1L221"/>
<gene>
    <name evidence="11" type="ORF">CTI12_AA536900</name>
</gene>
<reference evidence="11 12" key="1">
    <citation type="journal article" date="2018" name="Mol. Plant">
        <title>The genome of Artemisia annua provides insight into the evolution of Asteraceae family and artemisinin biosynthesis.</title>
        <authorList>
            <person name="Shen Q."/>
            <person name="Zhang L."/>
            <person name="Liao Z."/>
            <person name="Wang S."/>
            <person name="Yan T."/>
            <person name="Shi P."/>
            <person name="Liu M."/>
            <person name="Fu X."/>
            <person name="Pan Q."/>
            <person name="Wang Y."/>
            <person name="Lv Z."/>
            <person name="Lu X."/>
            <person name="Zhang F."/>
            <person name="Jiang W."/>
            <person name="Ma Y."/>
            <person name="Chen M."/>
            <person name="Hao X."/>
            <person name="Li L."/>
            <person name="Tang Y."/>
            <person name="Lv G."/>
            <person name="Zhou Y."/>
            <person name="Sun X."/>
            <person name="Brodelius P.E."/>
            <person name="Rose J.K.C."/>
            <person name="Tang K."/>
        </authorList>
    </citation>
    <scope>NUCLEOTIDE SEQUENCE [LARGE SCALE GENOMIC DNA]</scope>
    <source>
        <strain evidence="12">cv. Huhao1</strain>
        <tissue evidence="11">Leaf</tissue>
    </source>
</reference>
<name>A0A2U1L221_ARTAN</name>
<keyword evidence="7" id="KW-0862">Zinc</keyword>
<evidence type="ECO:0000256" key="5">
    <source>
        <dbReference type="ARBA" id="ARBA00022771"/>
    </source>
</evidence>
<keyword evidence="12" id="KW-1185">Reference proteome</keyword>
<dbReference type="InterPro" id="IPR013083">
    <property type="entry name" value="Znf_RING/FYVE/PHD"/>
</dbReference>
<feature type="region of interest" description="Disordered" evidence="9">
    <location>
        <begin position="100"/>
        <end position="151"/>
    </location>
</feature>
<feature type="compositionally biased region" description="Basic and acidic residues" evidence="9">
    <location>
        <begin position="113"/>
        <end position="138"/>
    </location>
</feature>
<dbReference type="PANTHER" id="PTHR15710">
    <property type="entry name" value="E3 UBIQUITIN-PROTEIN LIGASE PRAJA"/>
    <property type="match status" value="1"/>
</dbReference>
<evidence type="ECO:0000256" key="1">
    <source>
        <dbReference type="ARBA" id="ARBA00000900"/>
    </source>
</evidence>
<evidence type="ECO:0000256" key="6">
    <source>
        <dbReference type="ARBA" id="ARBA00022786"/>
    </source>
</evidence>
<evidence type="ECO:0000256" key="8">
    <source>
        <dbReference type="PROSITE-ProRule" id="PRU00175"/>
    </source>
</evidence>
<dbReference type="PANTHER" id="PTHR15710:SF242">
    <property type="entry name" value="OS06G0633500 PROTEIN"/>
    <property type="match status" value="1"/>
</dbReference>
<keyword evidence="3" id="KW-0808">Transferase</keyword>
<dbReference type="GO" id="GO:0061630">
    <property type="term" value="F:ubiquitin protein ligase activity"/>
    <property type="evidence" value="ECO:0007669"/>
    <property type="project" value="UniProtKB-EC"/>
</dbReference>
<dbReference type="Proteomes" id="UP000245207">
    <property type="component" value="Unassembled WGS sequence"/>
</dbReference>
<sequence length="179" mass="20014">MASSTGSRRLIRVVSDTSGPPPAALSFVNNLELVVVNNADHNGLACAICKDLLTVENMVNRLPCLHLYHPSCIKPWLSNRNTCPLCRFEVPTDDVDYENRTQSVTSGSGVQDVEQRVEDTSFEEHDVEQRVEDTSFEEREGEEVLNSDDGRGRGEERWYYMAAQVVTLVEIGLALWLGN</sequence>
<keyword evidence="6" id="KW-0833">Ubl conjugation pathway</keyword>
<evidence type="ECO:0000313" key="12">
    <source>
        <dbReference type="Proteomes" id="UP000245207"/>
    </source>
</evidence>
<organism evidence="11 12">
    <name type="scientific">Artemisia annua</name>
    <name type="common">Sweet wormwood</name>
    <dbReference type="NCBI Taxonomy" id="35608"/>
    <lineage>
        <taxon>Eukaryota</taxon>
        <taxon>Viridiplantae</taxon>
        <taxon>Streptophyta</taxon>
        <taxon>Embryophyta</taxon>
        <taxon>Tracheophyta</taxon>
        <taxon>Spermatophyta</taxon>
        <taxon>Magnoliopsida</taxon>
        <taxon>eudicotyledons</taxon>
        <taxon>Gunneridae</taxon>
        <taxon>Pentapetalae</taxon>
        <taxon>asterids</taxon>
        <taxon>campanulids</taxon>
        <taxon>Asterales</taxon>
        <taxon>Asteraceae</taxon>
        <taxon>Asteroideae</taxon>
        <taxon>Anthemideae</taxon>
        <taxon>Artemisiinae</taxon>
        <taxon>Artemisia</taxon>
    </lineage>
</organism>
<evidence type="ECO:0000256" key="7">
    <source>
        <dbReference type="ARBA" id="ARBA00022833"/>
    </source>
</evidence>